<evidence type="ECO:0000313" key="1">
    <source>
        <dbReference type="EMBL" id="QHT31090.1"/>
    </source>
</evidence>
<name>A0A6C0ES37_9ZZZZ</name>
<accession>A0A6C0ES37</accession>
<dbReference type="AlphaFoldDB" id="A0A6C0ES37"/>
<protein>
    <submittedName>
        <fullName evidence="1">Uncharacterized protein</fullName>
    </submittedName>
</protein>
<sequence length="201" mass="21957">MTTPYSVSTSKGSMSYNNYVNAPITGPLSTNQYPSTIPYHNYGTLSGLRPTPPQFYPMQEPVYSEMNVNARHQYLRSYVPSQLAAKQNALGKFSKPMSYHVASSNRQCATSTHMNYIAPIPSSMHINVVKSNAVGQSGYKVNLPVSDPISTKNYYPSGTRSSLRRARSGGCVAPAKKGAIQNNSLSNGRTCGWGSIVRQTY</sequence>
<reference evidence="1" key="1">
    <citation type="journal article" date="2020" name="Nature">
        <title>Giant virus diversity and host interactions through global metagenomics.</title>
        <authorList>
            <person name="Schulz F."/>
            <person name="Roux S."/>
            <person name="Paez-Espino D."/>
            <person name="Jungbluth S."/>
            <person name="Walsh D.A."/>
            <person name="Denef V.J."/>
            <person name="McMahon K.D."/>
            <person name="Konstantinidis K.T."/>
            <person name="Eloe-Fadrosh E.A."/>
            <person name="Kyrpides N.C."/>
            <person name="Woyke T."/>
        </authorList>
    </citation>
    <scope>NUCLEOTIDE SEQUENCE</scope>
    <source>
        <strain evidence="1">GVMAG-M-3300009155-2</strain>
    </source>
</reference>
<organism evidence="1">
    <name type="scientific">viral metagenome</name>
    <dbReference type="NCBI Taxonomy" id="1070528"/>
    <lineage>
        <taxon>unclassified sequences</taxon>
        <taxon>metagenomes</taxon>
        <taxon>organismal metagenomes</taxon>
    </lineage>
</organism>
<dbReference type="EMBL" id="MN738915">
    <property type="protein sequence ID" value="QHT31090.1"/>
    <property type="molecule type" value="Genomic_DNA"/>
</dbReference>
<proteinExistence type="predicted"/>